<dbReference type="EMBL" id="GBBM01006353">
    <property type="protein sequence ID" value="JAC29065.1"/>
    <property type="molecule type" value="mRNA"/>
</dbReference>
<comment type="similarity">
    <text evidence="2">Belongs to the GST superfamily.</text>
</comment>
<dbReference type="Gene3D" id="1.20.1050.10">
    <property type="match status" value="1"/>
</dbReference>
<dbReference type="InterPro" id="IPR036249">
    <property type="entry name" value="Thioredoxin-like_sf"/>
</dbReference>
<evidence type="ECO:0000313" key="5">
    <source>
        <dbReference type="EMBL" id="JAC29065.1"/>
    </source>
</evidence>
<dbReference type="SFLD" id="SFLDS00019">
    <property type="entry name" value="Glutathione_Transferase_(cytos"/>
    <property type="match status" value="1"/>
</dbReference>
<dbReference type="Gene3D" id="3.40.30.10">
    <property type="entry name" value="Glutaredoxin"/>
    <property type="match status" value="1"/>
</dbReference>
<evidence type="ECO:0000259" key="3">
    <source>
        <dbReference type="PROSITE" id="PS50404"/>
    </source>
</evidence>
<dbReference type="InterPro" id="IPR004046">
    <property type="entry name" value="GST_C"/>
</dbReference>
<dbReference type="PROSITE" id="PS50405">
    <property type="entry name" value="GST_CTER"/>
    <property type="match status" value="1"/>
</dbReference>
<dbReference type="PANTHER" id="PTHR43969:SF9">
    <property type="entry name" value="GLUTATHIONE S TRANSFERASE D10, ISOFORM A-RELATED"/>
    <property type="match status" value="1"/>
</dbReference>
<dbReference type="InterPro" id="IPR004045">
    <property type="entry name" value="Glutathione_S-Trfase_N"/>
</dbReference>
<evidence type="ECO:0000256" key="2">
    <source>
        <dbReference type="RuleBase" id="RU003494"/>
    </source>
</evidence>
<dbReference type="FunFam" id="3.40.30.10:FF:000034">
    <property type="entry name" value="glutathione S-transferase 1"/>
    <property type="match status" value="1"/>
</dbReference>
<keyword evidence="5" id="KW-0808">Transferase</keyword>
<proteinExistence type="evidence at transcript level"/>
<reference evidence="5" key="1">
    <citation type="submission" date="2014-03" db="EMBL/GenBank/DDBJ databases">
        <title>The sialotranscriptome of Amblyomma triste, Amblyomma parvum and Amblyomma cajennense ticks, uncovered by 454-based RNA-seq.</title>
        <authorList>
            <person name="Garcia G.R."/>
            <person name="Gardinassi L.G."/>
            <person name="Ribeiro J.M."/>
            <person name="Anatriello E."/>
            <person name="Ferreira B.R."/>
            <person name="Moreira H.N."/>
            <person name="Mafra C."/>
            <person name="Olegario M.M."/>
            <person name="Szabo P.J."/>
            <person name="Miranda-Santos I.K."/>
            <person name="Maruyama S.R."/>
        </authorList>
    </citation>
    <scope>NUCLEOTIDE SEQUENCE</scope>
    <source>
        <strain evidence="5">Mato Grasso do Sul</strain>
        <tissue evidence="5">Salivary glands</tissue>
    </source>
</reference>
<dbReference type="InterPro" id="IPR040079">
    <property type="entry name" value="Glutathione_S-Trfase"/>
</dbReference>
<organism evidence="5">
    <name type="scientific">Amblyomma triste</name>
    <name type="common">Neotropical tick</name>
    <dbReference type="NCBI Taxonomy" id="251400"/>
    <lineage>
        <taxon>Eukaryota</taxon>
        <taxon>Metazoa</taxon>
        <taxon>Ecdysozoa</taxon>
        <taxon>Arthropoda</taxon>
        <taxon>Chelicerata</taxon>
        <taxon>Arachnida</taxon>
        <taxon>Acari</taxon>
        <taxon>Parasitiformes</taxon>
        <taxon>Ixodida</taxon>
        <taxon>Ixodoidea</taxon>
        <taxon>Ixodidae</taxon>
        <taxon>Amblyomminae</taxon>
        <taxon>Amblyomma</taxon>
    </lineage>
</organism>
<dbReference type="Pfam" id="PF00043">
    <property type="entry name" value="GST_C"/>
    <property type="match status" value="1"/>
</dbReference>
<dbReference type="SFLD" id="SFLDG00358">
    <property type="entry name" value="Main_(cytGST)"/>
    <property type="match status" value="1"/>
</dbReference>
<dbReference type="SUPFAM" id="SSF47616">
    <property type="entry name" value="GST C-terminal domain-like"/>
    <property type="match status" value="1"/>
</dbReference>
<protein>
    <submittedName>
        <fullName evidence="5">Putative glutathione s-transferase</fullName>
    </submittedName>
</protein>
<feature type="non-terminal residue" evidence="5">
    <location>
        <position position="1"/>
    </location>
</feature>
<feature type="domain" description="GST C-terminal" evidence="4">
    <location>
        <begin position="103"/>
        <end position="231"/>
    </location>
</feature>
<evidence type="ECO:0000259" key="4">
    <source>
        <dbReference type="PROSITE" id="PS50405"/>
    </source>
</evidence>
<evidence type="ECO:0000256" key="1">
    <source>
        <dbReference type="ARBA" id="ARBA00011738"/>
    </source>
</evidence>
<dbReference type="PANTHER" id="PTHR43969">
    <property type="entry name" value="GLUTATHIONE S TRANSFERASE D10, ISOFORM A-RELATED"/>
    <property type="match status" value="1"/>
</dbReference>
<accession>A0A023G830</accession>
<dbReference type="PROSITE" id="PS50404">
    <property type="entry name" value="GST_NTER"/>
    <property type="match status" value="1"/>
</dbReference>
<dbReference type="SUPFAM" id="SSF52833">
    <property type="entry name" value="Thioredoxin-like"/>
    <property type="match status" value="1"/>
</dbReference>
<dbReference type="GO" id="GO:0004364">
    <property type="term" value="F:glutathione transferase activity"/>
    <property type="evidence" value="ECO:0007669"/>
    <property type="project" value="TreeGrafter"/>
</dbReference>
<dbReference type="Pfam" id="PF02798">
    <property type="entry name" value="GST_N"/>
    <property type="match status" value="1"/>
</dbReference>
<dbReference type="AlphaFoldDB" id="A0A023G830"/>
<dbReference type="GO" id="GO:0006749">
    <property type="term" value="P:glutathione metabolic process"/>
    <property type="evidence" value="ECO:0007669"/>
    <property type="project" value="TreeGrafter"/>
</dbReference>
<sequence>HTLLTPHRRETTRVAMPLVLYIAPASPPCSFVRSLAKSIGVELQLKNLDLSKKEHLTADFLKLNPFHMVPTLDDDGFVVYESVAIAYYLLRKYAPKSDLYPDCIKHRTHIDRILATLSASIIPHKAVFFRSRFLDKTKPSKDELAAFEENVLKGIENLIGDGKFAVGNKLTVADLYLLTNLVGIFETGCFDTTKFKKLVTYYEGIKSELPYFNEVYGLPLSIMNKRWSELK</sequence>
<dbReference type="InterPro" id="IPR036282">
    <property type="entry name" value="Glutathione-S-Trfase_C_sf"/>
</dbReference>
<comment type="subunit">
    <text evidence="1">Homodimer.</text>
</comment>
<feature type="domain" description="GST N-terminal" evidence="3">
    <location>
        <begin position="16"/>
        <end position="97"/>
    </location>
</feature>
<name>A0A023G830_AMBTT</name>
<dbReference type="InterPro" id="IPR010987">
    <property type="entry name" value="Glutathione-S-Trfase_C-like"/>
</dbReference>